<dbReference type="Proteomes" id="UP000024335">
    <property type="component" value="Segment"/>
</dbReference>
<dbReference type="OrthoDB" id="22081at10239"/>
<name>A0A023NGJ1_9CAUD</name>
<reference evidence="1" key="1">
    <citation type="submission" date="2014-05" db="EMBL/GenBank/DDBJ databases">
        <title>Complete genome sequence of bacteriophage DFL12phi1, which infects Dinoroseobacter shibae.</title>
        <authorList>
            <person name="Ji J."/>
            <person name="Zhang R."/>
            <person name="Jiao N."/>
        </authorList>
    </citation>
    <scope>NUCLEOTIDE SEQUENCE [LARGE SCALE GENOMIC DNA]</scope>
</reference>
<gene>
    <name evidence="1" type="ORF">DFL12P1_0035</name>
</gene>
<evidence type="ECO:0000313" key="1">
    <source>
        <dbReference type="EMBL" id="AHX00996.1"/>
    </source>
</evidence>
<keyword evidence="2" id="KW-1185">Reference proteome</keyword>
<accession>A0A023NGJ1</accession>
<proteinExistence type="predicted"/>
<dbReference type="EMBL" id="KJ621082">
    <property type="protein sequence ID" value="AHX00996.1"/>
    <property type="molecule type" value="Genomic_DNA"/>
</dbReference>
<dbReference type="KEGG" id="vg:19686239"/>
<organism evidence="1 2">
    <name type="scientific">Dinoroseobacter phage DFL12phi1</name>
    <dbReference type="NCBI Taxonomy" id="1477404"/>
    <lineage>
        <taxon>Viruses</taxon>
        <taxon>Duplodnaviria</taxon>
        <taxon>Heunggongvirae</taxon>
        <taxon>Uroviricota</taxon>
        <taxon>Caudoviricetes</taxon>
        <taxon>Schitoviridae</taxon>
        <taxon>Rhodovirinae</taxon>
        <taxon>Baltimorevirus</taxon>
        <taxon>Baltimorevirus DFL12</taxon>
    </lineage>
</organism>
<dbReference type="GeneID" id="19686239"/>
<protein>
    <submittedName>
        <fullName evidence="1">Uncharacterized protein</fullName>
    </submittedName>
</protein>
<dbReference type="RefSeq" id="YP_009043715.1">
    <property type="nucleotide sequence ID" value="NC_024367.1"/>
</dbReference>
<sequence>MSQSKSGIRWKIFKWFGPPEVQNLVNYIDSMQDIPNATGDIVIYPLGEFSFNVKTSLDDDIEPMIFPTPQERASFQLGLSYGVGLMGGTTNALSEDEFKALEEMNKKTTHGGGGSYNN</sequence>
<evidence type="ECO:0000313" key="2">
    <source>
        <dbReference type="Proteomes" id="UP000024335"/>
    </source>
</evidence>